<dbReference type="EMBL" id="LN890655">
    <property type="protein sequence ID" value="CUS05514.2"/>
    <property type="molecule type" value="Genomic_DNA"/>
</dbReference>
<dbReference type="EC" id="2.8.1.7" evidence="10"/>
<evidence type="ECO:0000256" key="8">
    <source>
        <dbReference type="ARBA" id="ARBA00050776"/>
    </source>
</evidence>
<dbReference type="PANTHER" id="PTHR11601:SF34">
    <property type="entry name" value="CYSTEINE DESULFURASE"/>
    <property type="match status" value="1"/>
</dbReference>
<keyword evidence="11" id="KW-1185">Reference proteome</keyword>
<keyword evidence="5" id="KW-0663">Pyridoxal phosphate</keyword>
<dbReference type="InterPro" id="IPR015424">
    <property type="entry name" value="PyrdxlP-dep_Trfase"/>
</dbReference>
<comment type="cofactor">
    <cofactor evidence="1">
        <name>pyridoxal 5'-phosphate</name>
        <dbReference type="ChEBI" id="CHEBI:597326"/>
    </cofactor>
</comment>
<protein>
    <submittedName>
        <fullName evidence="10">Cysteine desulfurase</fullName>
        <ecNumber evidence="10">2.8.1.7</ecNumber>
    </submittedName>
</protein>
<keyword evidence="3 10" id="KW-0808">Transferase</keyword>
<dbReference type="InterPro" id="IPR000192">
    <property type="entry name" value="Aminotrans_V_dom"/>
</dbReference>
<dbReference type="KEGG" id="pbf:CFX0092_A3636"/>
<organism evidence="10 11">
    <name type="scientific">Candidatus Promineifilum breve</name>
    <dbReference type="NCBI Taxonomy" id="1806508"/>
    <lineage>
        <taxon>Bacteria</taxon>
        <taxon>Bacillati</taxon>
        <taxon>Chloroflexota</taxon>
        <taxon>Ardenticatenia</taxon>
        <taxon>Candidatus Promineifilales</taxon>
        <taxon>Candidatus Promineifilaceae</taxon>
        <taxon>Candidatus Promineifilum</taxon>
    </lineage>
</organism>
<dbReference type="InterPro" id="IPR015421">
    <property type="entry name" value="PyrdxlP-dep_Trfase_major"/>
</dbReference>
<dbReference type="GO" id="GO:0046872">
    <property type="term" value="F:metal ion binding"/>
    <property type="evidence" value="ECO:0007669"/>
    <property type="project" value="UniProtKB-KW"/>
</dbReference>
<dbReference type="RefSeq" id="WP_095044722.1">
    <property type="nucleotide sequence ID" value="NZ_LN890655.1"/>
</dbReference>
<sequence length="395" mass="41322">MQPNAIYLDHGATTPLHPAVLAAMAPYWSEQFGNPSSHHRTGYVAARAVRAARDMVADLLGADADAVLFTGCGSESNNLALRGVMAAARAAGRGNHLITSAIEHSAVLATARQLRDLYGFDLTIVPVDETGRVRPADVAAAIRPDTALISIMAANNEIGSLQPWTEIGALARDRGILFHSDAVQLVATRRWNLRDEPVDLLTIAPHKFYGPKGVGILIARPEIYLVPALTGGGHERGLRAGTLNVPLIVGTAEALRLAMAELDERLAHVGPLRDRLLAELPATLPGQCVVTGHSTERLPHHASFAFRNLSGNDLLMHLDVAGIAAGSGSACSSGDPKPSTVLQACGLGPAWATGGLRLTLGRQNTAADVDAVLRVLPPIVADLTALATGLVAVPA</sequence>
<proteinExistence type="inferred from homology"/>
<dbReference type="PIRSF" id="PIRSF005572">
    <property type="entry name" value="NifS"/>
    <property type="match status" value="1"/>
</dbReference>
<evidence type="ECO:0000256" key="4">
    <source>
        <dbReference type="ARBA" id="ARBA00022723"/>
    </source>
</evidence>
<feature type="domain" description="Aminotransferase class V" evidence="9">
    <location>
        <begin position="6"/>
        <end position="372"/>
    </location>
</feature>
<dbReference type="SUPFAM" id="SSF53383">
    <property type="entry name" value="PLP-dependent transferases"/>
    <property type="match status" value="1"/>
</dbReference>
<evidence type="ECO:0000256" key="1">
    <source>
        <dbReference type="ARBA" id="ARBA00001933"/>
    </source>
</evidence>
<evidence type="ECO:0000259" key="9">
    <source>
        <dbReference type="Pfam" id="PF00266"/>
    </source>
</evidence>
<dbReference type="GO" id="GO:0051536">
    <property type="term" value="F:iron-sulfur cluster binding"/>
    <property type="evidence" value="ECO:0007669"/>
    <property type="project" value="UniProtKB-KW"/>
</dbReference>
<evidence type="ECO:0000256" key="6">
    <source>
        <dbReference type="ARBA" id="ARBA00023004"/>
    </source>
</evidence>
<evidence type="ECO:0000256" key="2">
    <source>
        <dbReference type="ARBA" id="ARBA00006490"/>
    </source>
</evidence>
<keyword evidence="4" id="KW-0479">Metal-binding</keyword>
<dbReference type="Gene3D" id="1.10.260.50">
    <property type="match status" value="1"/>
</dbReference>
<keyword evidence="6" id="KW-0408">Iron</keyword>
<keyword evidence="7" id="KW-0411">Iron-sulfur</keyword>
<dbReference type="GO" id="GO:0031071">
    <property type="term" value="F:cysteine desulfurase activity"/>
    <property type="evidence" value="ECO:0007669"/>
    <property type="project" value="UniProtKB-EC"/>
</dbReference>
<dbReference type="AlphaFoldDB" id="A0A160T695"/>
<evidence type="ECO:0000256" key="7">
    <source>
        <dbReference type="ARBA" id="ARBA00023014"/>
    </source>
</evidence>
<reference evidence="10" key="1">
    <citation type="submission" date="2016-01" db="EMBL/GenBank/DDBJ databases">
        <authorList>
            <person name="Mcilroy J.S."/>
            <person name="Karst M S."/>
            <person name="Albertsen M."/>
        </authorList>
    </citation>
    <scope>NUCLEOTIDE SEQUENCE</scope>
    <source>
        <strain evidence="10">Cfx-K</strain>
    </source>
</reference>
<accession>A0A160T695</accession>
<dbReference type="InterPro" id="IPR015422">
    <property type="entry name" value="PyrdxlP-dep_Trfase_small"/>
</dbReference>
<dbReference type="PANTHER" id="PTHR11601">
    <property type="entry name" value="CYSTEINE DESULFURYLASE FAMILY MEMBER"/>
    <property type="match status" value="1"/>
</dbReference>
<dbReference type="Pfam" id="PF00266">
    <property type="entry name" value="Aminotran_5"/>
    <property type="match status" value="1"/>
</dbReference>
<evidence type="ECO:0000313" key="11">
    <source>
        <dbReference type="Proteomes" id="UP000215027"/>
    </source>
</evidence>
<dbReference type="Gene3D" id="3.90.1150.10">
    <property type="entry name" value="Aspartate Aminotransferase, domain 1"/>
    <property type="match status" value="1"/>
</dbReference>
<evidence type="ECO:0000256" key="5">
    <source>
        <dbReference type="ARBA" id="ARBA00022898"/>
    </source>
</evidence>
<evidence type="ECO:0000313" key="10">
    <source>
        <dbReference type="EMBL" id="CUS05514.2"/>
    </source>
</evidence>
<gene>
    <name evidence="10" type="primary">iscS</name>
    <name evidence="10" type="ORF">CFX0092_A3636</name>
</gene>
<dbReference type="Gene3D" id="3.40.640.10">
    <property type="entry name" value="Type I PLP-dependent aspartate aminotransferase-like (Major domain)"/>
    <property type="match status" value="1"/>
</dbReference>
<dbReference type="InterPro" id="IPR016454">
    <property type="entry name" value="Cysteine_dSase"/>
</dbReference>
<evidence type="ECO:0000256" key="3">
    <source>
        <dbReference type="ARBA" id="ARBA00022679"/>
    </source>
</evidence>
<comment type="similarity">
    <text evidence="2">Belongs to the class-V pyridoxal-phosphate-dependent aminotransferase family. NifS/IscS subfamily.</text>
</comment>
<comment type="catalytic activity">
    <reaction evidence="8">
        <text>(sulfur carrier)-H + L-cysteine = (sulfur carrier)-SH + L-alanine</text>
        <dbReference type="Rhea" id="RHEA:43892"/>
        <dbReference type="Rhea" id="RHEA-COMP:14737"/>
        <dbReference type="Rhea" id="RHEA-COMP:14739"/>
        <dbReference type="ChEBI" id="CHEBI:29917"/>
        <dbReference type="ChEBI" id="CHEBI:35235"/>
        <dbReference type="ChEBI" id="CHEBI:57972"/>
        <dbReference type="ChEBI" id="CHEBI:64428"/>
        <dbReference type="EC" id="2.8.1.7"/>
    </reaction>
</comment>
<dbReference type="Proteomes" id="UP000215027">
    <property type="component" value="Chromosome I"/>
</dbReference>
<name>A0A160T695_9CHLR</name>
<dbReference type="OrthoDB" id="9808002at2"/>